<accession>Q983E8</accession>
<dbReference type="HOGENOM" id="CLU_058374_0_0_5"/>
<dbReference type="KEGG" id="mlo:mll8359"/>
<gene>
    <name evidence="1" type="ordered locus">mll8359</name>
</gene>
<evidence type="ECO:0000313" key="1">
    <source>
        <dbReference type="EMBL" id="BAB53933.1"/>
    </source>
</evidence>
<organism evidence="1 2">
    <name type="scientific">Mesorhizobium japonicum (strain LMG 29417 / CECT 9101 / MAFF 303099)</name>
    <name type="common">Mesorhizobium loti (strain MAFF 303099)</name>
    <dbReference type="NCBI Taxonomy" id="266835"/>
    <lineage>
        <taxon>Bacteria</taxon>
        <taxon>Pseudomonadati</taxon>
        <taxon>Pseudomonadota</taxon>
        <taxon>Alphaproteobacteria</taxon>
        <taxon>Hyphomicrobiales</taxon>
        <taxon>Phyllobacteriaceae</taxon>
        <taxon>Mesorhizobium</taxon>
    </lineage>
</organism>
<dbReference type="eggNOG" id="ENOG5032R84">
    <property type="taxonomic scope" value="Bacteria"/>
</dbReference>
<proteinExistence type="predicted"/>
<dbReference type="Proteomes" id="UP000000552">
    <property type="component" value="Chromosome"/>
</dbReference>
<protein>
    <submittedName>
        <fullName evidence="1">Mll8359 protein</fullName>
    </submittedName>
</protein>
<dbReference type="EMBL" id="BA000012">
    <property type="protein sequence ID" value="BAB53933.1"/>
    <property type="molecule type" value="Genomic_DNA"/>
</dbReference>
<evidence type="ECO:0000313" key="2">
    <source>
        <dbReference type="Proteomes" id="UP000000552"/>
    </source>
</evidence>
<name>Q983E8_RHILO</name>
<dbReference type="AlphaFoldDB" id="Q983E8"/>
<reference evidence="1 2" key="1">
    <citation type="journal article" date="2000" name="DNA Res.">
        <title>Complete genome structure of the nitrogen-fixing symbiotic bacterium Mesorhizobium loti.</title>
        <authorList>
            <person name="Kaneko T."/>
            <person name="Nakamura Y."/>
            <person name="Sato S."/>
            <person name="Asamizu E."/>
            <person name="Kato T."/>
            <person name="Sasamoto S."/>
            <person name="Watanabe A."/>
            <person name="Idesawa K."/>
            <person name="Ishikawa A."/>
            <person name="Kawashima K."/>
            <person name="Kimura T."/>
            <person name="Kishida Y."/>
            <person name="Kiyokawa C."/>
            <person name="Kohara M."/>
            <person name="Matsumoto M."/>
            <person name="Matsuno A."/>
            <person name="Mochizuki Y."/>
            <person name="Nakayama S."/>
            <person name="Nakazaki N."/>
            <person name="Shimpo S."/>
            <person name="Sugimoto M."/>
            <person name="Takeuchi C."/>
            <person name="Yamada M."/>
            <person name="Tabata S."/>
        </authorList>
    </citation>
    <scope>NUCLEOTIDE SEQUENCE [LARGE SCALE GENOMIC DNA]</scope>
    <source>
        <strain evidence="2">LMG 29417 / CECT 9101 / MAFF 303099</strain>
    </source>
</reference>
<sequence>MVMARRIEKQFQDTLRDLAMTIKRSTLRKFALSTFLFTLPLNAALAQDAAVADRLKAALAAQGVNISWTGVTGDNTSMVLQGVAIKPAAEKEALTIGDVTLEGVTAANGGFDIATVSTSAFEHAKDGVTLNLSPFVIHDMTVPADGATGPLGSLMMYKSAELASMTVKVADKTAFSMDGLAIQITPPADGKAMEFTGNTEKFTADLSLVDDPKSKEVIDALGYQNISGNLAMAGTWQPSDGKMELSKYDISVENAGTLGMTFDLGGYTIDFIKSMQEMQKKMAAQPEGADNSAQGMAMLGLLQQLSFNSASIRFDDDSLTGKVLEYVGKQQGMSAKDIANQAKAIVPFGMAQLNNPELTAQVTAAVSKYLDDPKSLEISAEPPASVPFALIMAGAMSNPLDLPKTLGVSVKANED</sequence>